<reference evidence="2" key="1">
    <citation type="submission" date="2020-06" db="EMBL/GenBank/DDBJ databases">
        <authorList>
            <consortium name="Plant Systems Biology data submission"/>
        </authorList>
    </citation>
    <scope>NUCLEOTIDE SEQUENCE</scope>
    <source>
        <strain evidence="2">D6</strain>
    </source>
</reference>
<proteinExistence type="predicted"/>
<evidence type="ECO:0000256" key="1">
    <source>
        <dbReference type="SAM" id="MobiDB-lite"/>
    </source>
</evidence>
<gene>
    <name evidence="2" type="ORF">SEMRO_6_G004980.1</name>
</gene>
<evidence type="ECO:0000313" key="2">
    <source>
        <dbReference type="EMBL" id="CAB9496527.1"/>
    </source>
</evidence>
<evidence type="ECO:0000313" key="3">
    <source>
        <dbReference type="Proteomes" id="UP001153069"/>
    </source>
</evidence>
<feature type="region of interest" description="Disordered" evidence="1">
    <location>
        <begin position="1"/>
        <end position="22"/>
    </location>
</feature>
<feature type="region of interest" description="Disordered" evidence="1">
    <location>
        <begin position="315"/>
        <end position="342"/>
    </location>
</feature>
<keyword evidence="3" id="KW-1185">Reference proteome</keyword>
<feature type="compositionally biased region" description="Basic and acidic residues" evidence="1">
    <location>
        <begin position="1"/>
        <end position="14"/>
    </location>
</feature>
<dbReference type="Proteomes" id="UP001153069">
    <property type="component" value="Unassembled WGS sequence"/>
</dbReference>
<name>A0A9N8H1P2_9STRA</name>
<accession>A0A9N8H1P2</accession>
<dbReference type="EMBL" id="CAICTM010000006">
    <property type="protein sequence ID" value="CAB9496527.1"/>
    <property type="molecule type" value="Genomic_DNA"/>
</dbReference>
<protein>
    <submittedName>
        <fullName evidence="2">Uncharacterized protein</fullName>
    </submittedName>
</protein>
<dbReference type="AlphaFoldDB" id="A0A9N8H1P2"/>
<comment type="caution">
    <text evidence="2">The sequence shown here is derived from an EMBL/GenBank/DDBJ whole genome shotgun (WGS) entry which is preliminary data.</text>
</comment>
<organism evidence="2 3">
    <name type="scientific">Seminavis robusta</name>
    <dbReference type="NCBI Taxonomy" id="568900"/>
    <lineage>
        <taxon>Eukaryota</taxon>
        <taxon>Sar</taxon>
        <taxon>Stramenopiles</taxon>
        <taxon>Ochrophyta</taxon>
        <taxon>Bacillariophyta</taxon>
        <taxon>Bacillariophyceae</taxon>
        <taxon>Bacillariophycidae</taxon>
        <taxon>Naviculales</taxon>
        <taxon>Naviculaceae</taxon>
        <taxon>Seminavis</taxon>
    </lineage>
</organism>
<sequence>MMEGVEHAVEKQEGKGTACNNNKQRDLAALKKEWSKLVPKEETKSLVWTKLKTSSFDIIIDNKDIIHSQVPLIVATVDTPEYRARYDDTRQHILFSQQKCQQHGQQQCLIQRPEPCYMLNLQEHPSIGVKKIVFEGWRQRLLPKLKSLLAGVEHGQEKDCQNNNVCSTKSYNQFVFVAEDDIRIPAHISPCQLVQICQHAFCSNPELDVLSLGHSWKAIQKNQSAKNNPKDFHKRNLHTYLQGCRGGGVHGATLFAIQYPTGIKRLQEALEQGARDRKQTHLDQFLFFSTLHNLRIALADPPLVGWAEVTETLTKSSSGHRRRGGGRLGFLPPTISDTGNEEATTSIVERVTWIQRQVVEKDKEKITP</sequence>